<evidence type="ECO:0000256" key="1">
    <source>
        <dbReference type="SAM" id="MobiDB-lite"/>
    </source>
</evidence>
<accession>A0AAQ3P9B8</accession>
<feature type="compositionally biased region" description="Polar residues" evidence="1">
    <location>
        <begin position="66"/>
        <end position="83"/>
    </location>
</feature>
<dbReference type="Proteomes" id="UP001374535">
    <property type="component" value="Chromosome 1"/>
</dbReference>
<protein>
    <submittedName>
        <fullName evidence="2">Uncharacterized protein</fullName>
    </submittedName>
</protein>
<evidence type="ECO:0000313" key="3">
    <source>
        <dbReference type="Proteomes" id="UP001374535"/>
    </source>
</evidence>
<dbReference type="AlphaFoldDB" id="A0AAQ3P9B8"/>
<feature type="non-terminal residue" evidence="2">
    <location>
        <position position="1"/>
    </location>
</feature>
<reference evidence="2 3" key="1">
    <citation type="journal article" date="2023" name="Life. Sci Alliance">
        <title>Evolutionary insights into 3D genome organization and epigenetic landscape of Vigna mungo.</title>
        <authorList>
            <person name="Junaid A."/>
            <person name="Singh B."/>
            <person name="Bhatia S."/>
        </authorList>
    </citation>
    <scope>NUCLEOTIDE SEQUENCE [LARGE SCALE GENOMIC DNA]</scope>
    <source>
        <strain evidence="2">Urdbean</strain>
    </source>
</reference>
<name>A0AAQ3P9B8_VIGMU</name>
<sequence length="102" mass="11534">PNPFLHKIPRGSTKPPFSLSILTFLSTSRETLARENPEEGWLPLHAHRHFNPASHRDRPTNLSVVSVTHNRRQSSPETNTTELKSPADTAPRRSHLPFLSLL</sequence>
<feature type="non-terminal residue" evidence="2">
    <location>
        <position position="102"/>
    </location>
</feature>
<proteinExistence type="predicted"/>
<feature type="region of interest" description="Disordered" evidence="1">
    <location>
        <begin position="66"/>
        <end position="102"/>
    </location>
</feature>
<dbReference type="EMBL" id="CP144700">
    <property type="protein sequence ID" value="WVZ23425.1"/>
    <property type="molecule type" value="Genomic_DNA"/>
</dbReference>
<gene>
    <name evidence="2" type="ORF">V8G54_001969</name>
</gene>
<keyword evidence="3" id="KW-1185">Reference proteome</keyword>
<evidence type="ECO:0000313" key="2">
    <source>
        <dbReference type="EMBL" id="WVZ23425.1"/>
    </source>
</evidence>
<organism evidence="2 3">
    <name type="scientific">Vigna mungo</name>
    <name type="common">Black gram</name>
    <name type="synonym">Phaseolus mungo</name>
    <dbReference type="NCBI Taxonomy" id="3915"/>
    <lineage>
        <taxon>Eukaryota</taxon>
        <taxon>Viridiplantae</taxon>
        <taxon>Streptophyta</taxon>
        <taxon>Embryophyta</taxon>
        <taxon>Tracheophyta</taxon>
        <taxon>Spermatophyta</taxon>
        <taxon>Magnoliopsida</taxon>
        <taxon>eudicotyledons</taxon>
        <taxon>Gunneridae</taxon>
        <taxon>Pentapetalae</taxon>
        <taxon>rosids</taxon>
        <taxon>fabids</taxon>
        <taxon>Fabales</taxon>
        <taxon>Fabaceae</taxon>
        <taxon>Papilionoideae</taxon>
        <taxon>50 kb inversion clade</taxon>
        <taxon>NPAAA clade</taxon>
        <taxon>indigoferoid/millettioid clade</taxon>
        <taxon>Phaseoleae</taxon>
        <taxon>Vigna</taxon>
    </lineage>
</organism>